<organism evidence="2">
    <name type="scientific">Tanacetum cinerariifolium</name>
    <name type="common">Dalmatian daisy</name>
    <name type="synonym">Chrysanthemum cinerariifolium</name>
    <dbReference type="NCBI Taxonomy" id="118510"/>
    <lineage>
        <taxon>Eukaryota</taxon>
        <taxon>Viridiplantae</taxon>
        <taxon>Streptophyta</taxon>
        <taxon>Embryophyta</taxon>
        <taxon>Tracheophyta</taxon>
        <taxon>Spermatophyta</taxon>
        <taxon>Magnoliopsida</taxon>
        <taxon>eudicotyledons</taxon>
        <taxon>Gunneridae</taxon>
        <taxon>Pentapetalae</taxon>
        <taxon>asterids</taxon>
        <taxon>campanulids</taxon>
        <taxon>Asterales</taxon>
        <taxon>Asteraceae</taxon>
        <taxon>Asteroideae</taxon>
        <taxon>Anthemideae</taxon>
        <taxon>Anthemidinae</taxon>
        <taxon>Tanacetum</taxon>
    </lineage>
</organism>
<evidence type="ECO:0000259" key="1">
    <source>
        <dbReference type="PROSITE" id="PS50878"/>
    </source>
</evidence>
<dbReference type="EMBL" id="BKCJ010005537">
    <property type="protein sequence ID" value="GEU67293.1"/>
    <property type="molecule type" value="Genomic_DNA"/>
</dbReference>
<dbReference type="InterPro" id="IPR043502">
    <property type="entry name" value="DNA/RNA_pol_sf"/>
</dbReference>
<comment type="caution">
    <text evidence="2">The sequence shown here is derived from an EMBL/GenBank/DDBJ whole genome shotgun (WGS) entry which is preliminary data.</text>
</comment>
<dbReference type="SUPFAM" id="SSF56672">
    <property type="entry name" value="DNA/RNA polymerases"/>
    <property type="match status" value="1"/>
</dbReference>
<dbReference type="Pfam" id="PF00078">
    <property type="entry name" value="RVT_1"/>
    <property type="match status" value="1"/>
</dbReference>
<proteinExistence type="predicted"/>
<gene>
    <name evidence="2" type="ORF">Tci_039271</name>
</gene>
<dbReference type="PANTHER" id="PTHR46890">
    <property type="entry name" value="NON-LTR RETROLELEMENT REVERSE TRANSCRIPTASE-LIKE PROTEIN-RELATED"/>
    <property type="match status" value="1"/>
</dbReference>
<evidence type="ECO:0000313" key="2">
    <source>
        <dbReference type="EMBL" id="GEU67293.1"/>
    </source>
</evidence>
<protein>
    <recommendedName>
        <fullName evidence="1">Reverse transcriptase domain-containing protein</fullName>
    </recommendedName>
</protein>
<accession>A0A6L2LZS7</accession>
<dbReference type="PANTHER" id="PTHR46890:SF48">
    <property type="entry name" value="RNA-DIRECTED DNA POLYMERASE"/>
    <property type="match status" value="1"/>
</dbReference>
<dbReference type="InterPro" id="IPR000477">
    <property type="entry name" value="RT_dom"/>
</dbReference>
<sequence>MVNYKHIIQKDWHNGRPVNSCSLHGLHFTWTKNLLKTKDGNMTGILKRLDRVMSNEDFIGQFPNAHAKFLPYIISDHTPSVLCIPTTLKKKIKAFRFSNFVTEKQEFLPLVKEKWSHDSNGVYMYQVVQKLKKLKSPLNHLGWSKGSIFKRVELLREKLQKVQTEIDKEPHNFSLRDVEATLVKEFHDAEADEEKFLWQQAKIKWLSEGDKNSRYFHKVLKGRNNKSKILSLNDSNGNSYEEDQIPNLFLKHFEEFLGTSYPVHEIEHCGTLFQRKISNETAHNMIAEFSDKEIKMAMFDIEESGRMLVELNATLISLIPKVQTPNKVTNFRPMACCNVLYKCINKAITNKFKHVFGMLVNNNQSAFIPGRSIQDNILLTQEIMKGYNRKGGPKRVAFKIDLQNAYDTISWSFLKRTLEEFGFHDKMVNWIMQCVTTAGFSINVNGERVGYFKRGRGLRQGDPISPYLFTLIMEVFSLMMKRQIEKETRFQYHFGCKAIKLTHVCFAEDLLVMCHGDSKSVMVIKNALDEFSACSGLMPNNSKSSVFFGSLNEE</sequence>
<dbReference type="AlphaFoldDB" id="A0A6L2LZS7"/>
<reference evidence="2" key="1">
    <citation type="journal article" date="2019" name="Sci. Rep.">
        <title>Draft genome of Tanacetum cinerariifolium, the natural source of mosquito coil.</title>
        <authorList>
            <person name="Yamashiro T."/>
            <person name="Shiraishi A."/>
            <person name="Satake H."/>
            <person name="Nakayama K."/>
        </authorList>
    </citation>
    <scope>NUCLEOTIDE SEQUENCE</scope>
</reference>
<feature type="domain" description="Reverse transcriptase" evidence="1">
    <location>
        <begin position="300"/>
        <end position="554"/>
    </location>
</feature>
<dbReference type="InterPro" id="IPR052343">
    <property type="entry name" value="Retrotransposon-Effector_Assoc"/>
</dbReference>
<dbReference type="PROSITE" id="PS50878">
    <property type="entry name" value="RT_POL"/>
    <property type="match status" value="1"/>
</dbReference>
<dbReference type="CDD" id="cd01650">
    <property type="entry name" value="RT_nLTR_like"/>
    <property type="match status" value="1"/>
</dbReference>
<name>A0A6L2LZS7_TANCI</name>